<evidence type="ECO:0000313" key="3">
    <source>
        <dbReference type="EMBL" id="RMX39777.1"/>
    </source>
</evidence>
<organism evidence="3 4">
    <name type="scientific">Pocillopora damicornis</name>
    <name type="common">Cauliflower coral</name>
    <name type="synonym">Millepora damicornis</name>
    <dbReference type="NCBI Taxonomy" id="46731"/>
    <lineage>
        <taxon>Eukaryota</taxon>
        <taxon>Metazoa</taxon>
        <taxon>Cnidaria</taxon>
        <taxon>Anthozoa</taxon>
        <taxon>Hexacorallia</taxon>
        <taxon>Scleractinia</taxon>
        <taxon>Astrocoeniina</taxon>
        <taxon>Pocilloporidae</taxon>
        <taxon>Pocillopora</taxon>
    </lineage>
</organism>
<reference evidence="3 4" key="1">
    <citation type="journal article" date="2018" name="Sci. Rep.">
        <title>Comparative analysis of the Pocillopora damicornis genome highlights role of immune system in coral evolution.</title>
        <authorList>
            <person name="Cunning R."/>
            <person name="Bay R.A."/>
            <person name="Gillette P."/>
            <person name="Baker A.C."/>
            <person name="Traylor-Knowles N."/>
        </authorList>
    </citation>
    <scope>NUCLEOTIDE SEQUENCE [LARGE SCALE GENOMIC DNA]</scope>
    <source>
        <strain evidence="3">RSMAS</strain>
        <tissue evidence="3">Whole animal</tissue>
    </source>
</reference>
<feature type="signal peptide" evidence="2">
    <location>
        <begin position="1"/>
        <end position="22"/>
    </location>
</feature>
<keyword evidence="2" id="KW-0732">Signal</keyword>
<dbReference type="AlphaFoldDB" id="A0A3M6TEA5"/>
<proteinExistence type="predicted"/>
<evidence type="ECO:0000256" key="2">
    <source>
        <dbReference type="SAM" id="SignalP"/>
    </source>
</evidence>
<feature type="region of interest" description="Disordered" evidence="1">
    <location>
        <begin position="36"/>
        <end position="55"/>
    </location>
</feature>
<feature type="chain" id="PRO_5017993757" description="SUEL-type lectin domain-containing protein" evidence="2">
    <location>
        <begin position="23"/>
        <end position="123"/>
    </location>
</feature>
<name>A0A3M6TEA5_POCDA</name>
<evidence type="ECO:0000313" key="4">
    <source>
        <dbReference type="Proteomes" id="UP000275408"/>
    </source>
</evidence>
<evidence type="ECO:0008006" key="5">
    <source>
        <dbReference type="Google" id="ProtNLM"/>
    </source>
</evidence>
<evidence type="ECO:0000256" key="1">
    <source>
        <dbReference type="SAM" id="MobiDB-lite"/>
    </source>
</evidence>
<protein>
    <recommendedName>
        <fullName evidence="5">SUEL-type lectin domain-containing protein</fullName>
    </recommendedName>
</protein>
<sequence length="123" mass="13364">MEVFKVLVVILAIFLHRGNGRAADFDNIMRRIQDGGVPSTQGAVPWRSKRSPGDEPSCYTGRVVSFTLPSSKTVTSPICKKITSSGTACFSSMANNNNQRKCVPSNFITEEGKRYNTACSCAP</sequence>
<dbReference type="EMBL" id="RCHS01003782">
    <property type="protein sequence ID" value="RMX39777.1"/>
    <property type="molecule type" value="Genomic_DNA"/>
</dbReference>
<gene>
    <name evidence="3" type="ORF">pdam_00007108</name>
</gene>
<dbReference type="OrthoDB" id="5995352at2759"/>
<keyword evidence="4" id="KW-1185">Reference proteome</keyword>
<comment type="caution">
    <text evidence="3">The sequence shown here is derived from an EMBL/GenBank/DDBJ whole genome shotgun (WGS) entry which is preliminary data.</text>
</comment>
<accession>A0A3M6TEA5</accession>
<dbReference type="Proteomes" id="UP000275408">
    <property type="component" value="Unassembled WGS sequence"/>
</dbReference>